<dbReference type="InterPro" id="IPR027815">
    <property type="entry name" value="CSC1/OSCA1-like_cyt"/>
</dbReference>
<dbReference type="PANTHER" id="PTHR13018:SF20">
    <property type="entry name" value="SPORULATION-SPECIFIC PROTEIN 75"/>
    <property type="match status" value="1"/>
</dbReference>
<feature type="compositionally biased region" description="Basic residues" evidence="7">
    <location>
        <begin position="308"/>
        <end position="318"/>
    </location>
</feature>
<feature type="transmembrane region" description="Helical" evidence="8">
    <location>
        <begin position="185"/>
        <end position="207"/>
    </location>
</feature>
<dbReference type="EMBL" id="MU006779">
    <property type="protein sequence ID" value="KAF2644056.1"/>
    <property type="molecule type" value="Genomic_DNA"/>
</dbReference>
<feature type="region of interest" description="Disordered" evidence="7">
    <location>
        <begin position="353"/>
        <end position="383"/>
    </location>
</feature>
<evidence type="ECO:0000256" key="6">
    <source>
        <dbReference type="ARBA" id="ARBA00023136"/>
    </source>
</evidence>
<comment type="similarity">
    <text evidence="2">Belongs to the CSC1 (TC 1.A.17) family.</text>
</comment>
<dbReference type="Pfam" id="PF02714">
    <property type="entry name" value="RSN1_7TM"/>
    <property type="match status" value="1"/>
</dbReference>
<keyword evidence="3" id="KW-0813">Transport</keyword>
<dbReference type="Proteomes" id="UP000799753">
    <property type="component" value="Unassembled WGS sequence"/>
</dbReference>
<feature type="transmembrane region" description="Helical" evidence="8">
    <location>
        <begin position="673"/>
        <end position="699"/>
    </location>
</feature>
<dbReference type="InterPro" id="IPR022257">
    <property type="entry name" value="PHM7_ext"/>
</dbReference>
<accession>A0A6A6S853</accession>
<gene>
    <name evidence="13" type="ORF">P280DRAFT_420680</name>
</gene>
<feature type="region of interest" description="Disordered" evidence="7">
    <location>
        <begin position="418"/>
        <end position="487"/>
    </location>
</feature>
<feature type="transmembrane region" description="Helical" evidence="8">
    <location>
        <begin position="886"/>
        <end position="904"/>
    </location>
</feature>
<evidence type="ECO:0000259" key="10">
    <source>
        <dbReference type="Pfam" id="PF12621"/>
    </source>
</evidence>
<sequence>MSATSSSASSTTSSSLDPLGGKAGAAQTTSNQSIKTFAASLSTAAVIFGVQIAIFLILSGNWKLARFNKKATETHTEQQSLFHKIYYYKTAFVPKRKRIAAPTTAIESFKNVFTISDRELIRIAGVDGYLFLQYLQMLLRIFIPMAIVILPILLPLNRIGDVPGVTGLDAFAWPNVGVQWKQKRLWAHTSLAVCVVCWVCYNFYLALRKFVRLRQTILTMPEHRIRASATTILVQSIPRKWLTVAALDALYDVFPGGIKDIWINRDYDELMEKINKRTNVARALEMAEVNLIIECTNKHRKMEEKREKKAGKKSKKDKKAAEAARSSVIAQETHEQGMTVNNPHQIEQTLQAVLKEDSSSSSSSSSSSRSSSPNRRRKLLPIPIVGQGIQAMGDGFRDVGKFGNKMVGGLKGAFVKHDRNHSQAHTDGSLDRPQTPTDSEVRGTSSDTYTALNDASKEKHETEEISPDASPISIDEKKRPKTAESTVGPLQPLKALKNSRMNPVRRLSDFASPQPYRVEGDEFPLEAKTDEPIKYNYSGVYDDSFVEDDEYALWRKYIKPKDRETMRIPIFDWTWWPSIPLIGKKVDTIYYCRQELARLNHEIALDQGDLDRFPLMNSAFIQFNHQVAAHMACQSLSHHIPRQMDPRTVEVNPNDILWDNLTMSWWMRYARMFFVIALIVALIILWGIPVSFTGALSQIRDLTDNLAWLAWLNKLPTWLISFIQGVLPPLFLAILFALLPIVLRFLAELTGTTTTGERELLVQNFYFAFVFIQLFLVVSISTGILSTLDQILHDPVSIPQTLAQNLPKSANYFFSYMILQALSISSGTLLQVGAVLLLLISRFLDTTPRQKVSRVLSRPGINWGNMIPVYTNFGAIGIIYSVVSPLIMIMMLITFSLFWLTYRYQMIYVSYARAETNGLIFPKAINQLFTGMYFLELCLIGLLFLQRDSKGDAACFPQAIVMMATLVLTVLFQFLLNRAFGPLFTYLPITFEDEAVQRDEEFQRAQASRWQPKDDEEHASLVAQSLNAELENREKVEWSESHRLEEEDRRISQAHHTNSYELNQLDSSRTLDSRTRESRTRDSAHHGSDSPERVRKGAKWADRSRSHSYQSGKRPSSQSNTPKHHNHRKHHNPLEALDAVTNILKTGMDDAARPIRDLEAQASQMLPSANLFDDIDDQLEDIEPEARQKLIKRSFQHPATRAIQPAIWIPHDDLGIAKDEIERTAKFSQKIWITSVNARVDDSGLVMYRGLPPDRDPFENIEV</sequence>
<evidence type="ECO:0000256" key="4">
    <source>
        <dbReference type="ARBA" id="ARBA00022692"/>
    </source>
</evidence>
<dbReference type="InterPro" id="IPR003864">
    <property type="entry name" value="CSC1/OSCA1-like_7TM"/>
</dbReference>
<feature type="compositionally biased region" description="Low complexity" evidence="7">
    <location>
        <begin position="359"/>
        <end position="372"/>
    </location>
</feature>
<feature type="domain" description="10TM putative phosphate transporter extracellular tail" evidence="10">
    <location>
        <begin position="1182"/>
        <end position="1254"/>
    </location>
</feature>
<evidence type="ECO:0000256" key="1">
    <source>
        <dbReference type="ARBA" id="ARBA00004141"/>
    </source>
</evidence>
<evidence type="ECO:0000259" key="12">
    <source>
        <dbReference type="Pfam" id="PF14703"/>
    </source>
</evidence>
<keyword evidence="5 8" id="KW-1133">Transmembrane helix</keyword>
<keyword evidence="6 8" id="KW-0472">Membrane</keyword>
<dbReference type="Pfam" id="PF13967">
    <property type="entry name" value="RSN1_TM"/>
    <property type="match status" value="1"/>
</dbReference>
<reference evidence="13" key="1">
    <citation type="journal article" date="2020" name="Stud. Mycol.">
        <title>101 Dothideomycetes genomes: a test case for predicting lifestyles and emergence of pathogens.</title>
        <authorList>
            <person name="Haridas S."/>
            <person name="Albert R."/>
            <person name="Binder M."/>
            <person name="Bloem J."/>
            <person name="Labutti K."/>
            <person name="Salamov A."/>
            <person name="Andreopoulos B."/>
            <person name="Baker S."/>
            <person name="Barry K."/>
            <person name="Bills G."/>
            <person name="Bluhm B."/>
            <person name="Cannon C."/>
            <person name="Castanera R."/>
            <person name="Culley D."/>
            <person name="Daum C."/>
            <person name="Ezra D."/>
            <person name="Gonzalez J."/>
            <person name="Henrissat B."/>
            <person name="Kuo A."/>
            <person name="Liang C."/>
            <person name="Lipzen A."/>
            <person name="Lutzoni F."/>
            <person name="Magnuson J."/>
            <person name="Mondo S."/>
            <person name="Nolan M."/>
            <person name="Ohm R."/>
            <person name="Pangilinan J."/>
            <person name="Park H.-J."/>
            <person name="Ramirez L."/>
            <person name="Alfaro M."/>
            <person name="Sun H."/>
            <person name="Tritt A."/>
            <person name="Yoshinaga Y."/>
            <person name="Zwiers L.-H."/>
            <person name="Turgeon B."/>
            <person name="Goodwin S."/>
            <person name="Spatafora J."/>
            <person name="Crous P."/>
            <person name="Grigoriev I."/>
        </authorList>
    </citation>
    <scope>NUCLEOTIDE SEQUENCE</scope>
    <source>
        <strain evidence="13">CBS 473.64</strain>
    </source>
</reference>
<evidence type="ECO:0000259" key="9">
    <source>
        <dbReference type="Pfam" id="PF02714"/>
    </source>
</evidence>
<evidence type="ECO:0000256" key="5">
    <source>
        <dbReference type="ARBA" id="ARBA00022989"/>
    </source>
</evidence>
<feature type="compositionally biased region" description="Low complexity" evidence="7">
    <location>
        <begin position="1"/>
        <end position="15"/>
    </location>
</feature>
<evidence type="ECO:0000256" key="8">
    <source>
        <dbReference type="SAM" id="Phobius"/>
    </source>
</evidence>
<feature type="compositionally biased region" description="Polar residues" evidence="7">
    <location>
        <begin position="1107"/>
        <end position="1121"/>
    </location>
</feature>
<feature type="region of interest" description="Disordered" evidence="7">
    <location>
        <begin position="1"/>
        <end position="24"/>
    </location>
</feature>
<feature type="compositionally biased region" description="Polar residues" evidence="7">
    <location>
        <begin position="432"/>
        <end position="453"/>
    </location>
</feature>
<proteinExistence type="inferred from homology"/>
<dbReference type="Pfam" id="PF14703">
    <property type="entry name" value="PHM7_cyt"/>
    <property type="match status" value="2"/>
</dbReference>
<feature type="transmembrane region" description="Helical" evidence="8">
    <location>
        <begin position="719"/>
        <end position="743"/>
    </location>
</feature>
<dbReference type="GO" id="GO:0005227">
    <property type="term" value="F:calcium-activated cation channel activity"/>
    <property type="evidence" value="ECO:0007669"/>
    <property type="project" value="InterPro"/>
</dbReference>
<dbReference type="GO" id="GO:0005886">
    <property type="term" value="C:plasma membrane"/>
    <property type="evidence" value="ECO:0007669"/>
    <property type="project" value="TreeGrafter"/>
</dbReference>
<feature type="transmembrane region" description="Helical" evidence="8">
    <location>
        <begin position="925"/>
        <end position="944"/>
    </location>
</feature>
<dbReference type="PANTHER" id="PTHR13018">
    <property type="entry name" value="PROBABLE MEMBRANE PROTEIN DUF221-RELATED"/>
    <property type="match status" value="1"/>
</dbReference>
<feature type="region of interest" description="Disordered" evidence="7">
    <location>
        <begin position="300"/>
        <end position="341"/>
    </location>
</feature>
<feature type="transmembrane region" description="Helical" evidence="8">
    <location>
        <begin position="37"/>
        <end position="60"/>
    </location>
</feature>
<feature type="compositionally biased region" description="Basic and acidic residues" evidence="7">
    <location>
        <begin position="1033"/>
        <end position="1051"/>
    </location>
</feature>
<protein>
    <submittedName>
        <fullName evidence="13">DUF221-domain-containing protein</fullName>
    </submittedName>
</protein>
<organism evidence="13 14">
    <name type="scientific">Massarina eburnea CBS 473.64</name>
    <dbReference type="NCBI Taxonomy" id="1395130"/>
    <lineage>
        <taxon>Eukaryota</taxon>
        <taxon>Fungi</taxon>
        <taxon>Dikarya</taxon>
        <taxon>Ascomycota</taxon>
        <taxon>Pezizomycotina</taxon>
        <taxon>Dothideomycetes</taxon>
        <taxon>Pleosporomycetidae</taxon>
        <taxon>Pleosporales</taxon>
        <taxon>Massarineae</taxon>
        <taxon>Massarinaceae</taxon>
        <taxon>Massarina</taxon>
    </lineage>
</organism>
<dbReference type="InterPro" id="IPR032880">
    <property type="entry name" value="CSC1/OSCA1-like_N"/>
</dbReference>
<feature type="transmembrane region" description="Helical" evidence="8">
    <location>
        <begin position="137"/>
        <end position="156"/>
    </location>
</feature>
<feature type="transmembrane region" description="Helical" evidence="8">
    <location>
        <begin position="956"/>
        <end position="976"/>
    </location>
</feature>
<feature type="transmembrane region" description="Helical" evidence="8">
    <location>
        <begin position="764"/>
        <end position="785"/>
    </location>
</feature>
<feature type="compositionally biased region" description="Basic residues" evidence="7">
    <location>
        <begin position="1122"/>
        <end position="1131"/>
    </location>
</feature>
<feature type="region of interest" description="Disordered" evidence="7">
    <location>
        <begin position="1033"/>
        <end position="1135"/>
    </location>
</feature>
<keyword evidence="4 8" id="KW-0812">Transmembrane</keyword>
<feature type="transmembrane region" description="Helical" evidence="8">
    <location>
        <begin position="813"/>
        <end position="840"/>
    </location>
</feature>
<feature type="domain" description="CSC1/OSCA1-like cytosolic" evidence="12">
    <location>
        <begin position="230"/>
        <end position="310"/>
    </location>
</feature>
<evidence type="ECO:0000313" key="13">
    <source>
        <dbReference type="EMBL" id="KAF2644056.1"/>
    </source>
</evidence>
<name>A0A6A6S853_9PLEO</name>
<feature type="compositionally biased region" description="Basic and acidic residues" evidence="7">
    <location>
        <begin position="1069"/>
        <end position="1105"/>
    </location>
</feature>
<keyword evidence="14" id="KW-1185">Reference proteome</keyword>
<evidence type="ECO:0000259" key="11">
    <source>
        <dbReference type="Pfam" id="PF13967"/>
    </source>
</evidence>
<dbReference type="OrthoDB" id="1076608at2759"/>
<feature type="domain" description="CSC1/OSCA1-like 7TM region" evidence="9">
    <location>
        <begin position="671"/>
        <end position="943"/>
    </location>
</feature>
<evidence type="ECO:0000256" key="7">
    <source>
        <dbReference type="SAM" id="MobiDB-lite"/>
    </source>
</evidence>
<comment type="subcellular location">
    <subcellularLocation>
        <location evidence="1">Membrane</location>
        <topology evidence="1">Multi-pass membrane protein</topology>
    </subcellularLocation>
</comment>
<evidence type="ECO:0000313" key="14">
    <source>
        <dbReference type="Proteomes" id="UP000799753"/>
    </source>
</evidence>
<dbReference type="AlphaFoldDB" id="A0A6A6S853"/>
<evidence type="ECO:0000256" key="3">
    <source>
        <dbReference type="ARBA" id="ARBA00022448"/>
    </source>
</evidence>
<evidence type="ECO:0000256" key="2">
    <source>
        <dbReference type="ARBA" id="ARBA00007779"/>
    </source>
</evidence>
<dbReference type="InterPro" id="IPR045122">
    <property type="entry name" value="Csc1-like"/>
</dbReference>
<feature type="compositionally biased region" description="Polar residues" evidence="7">
    <location>
        <begin position="1054"/>
        <end position="1064"/>
    </location>
</feature>
<dbReference type="Pfam" id="PF12621">
    <property type="entry name" value="PHM7_ext"/>
    <property type="match status" value="1"/>
</dbReference>
<feature type="domain" description="CSC1/OSCA1-like N-terminal transmembrane" evidence="11">
    <location>
        <begin position="37"/>
        <end position="204"/>
    </location>
</feature>
<feature type="domain" description="CSC1/OSCA1-like cytosolic" evidence="12">
    <location>
        <begin position="554"/>
        <end position="660"/>
    </location>
</feature>